<dbReference type="STRING" id="42256.RradSPS_0388"/>
<dbReference type="Gene3D" id="3.30.450.20">
    <property type="entry name" value="PAS domain"/>
    <property type="match status" value="2"/>
</dbReference>
<reference evidence="5 7" key="1">
    <citation type="submission" date="2014-03" db="EMBL/GenBank/DDBJ databases">
        <title>Complete genome sequence of the Radio-Resistant Rubrobacter radiotolerans RSPS-4.</title>
        <authorList>
            <person name="Egas C.C."/>
            <person name="Barroso C.C."/>
            <person name="Froufe H.J.C."/>
            <person name="Pacheco J.J."/>
            <person name="Albuquerque L.L."/>
            <person name="da Costa M.M.S."/>
        </authorList>
    </citation>
    <scope>NUCLEOTIDE SEQUENCE [LARGE SCALE GENOMIC DNA]</scope>
    <source>
        <strain evidence="5 7">RSPS-4</strain>
    </source>
</reference>
<dbReference type="Proteomes" id="UP001281130">
    <property type="component" value="Unassembled WGS sequence"/>
</dbReference>
<feature type="domain" description="PAS" evidence="1">
    <location>
        <begin position="138"/>
        <end position="208"/>
    </location>
</feature>
<dbReference type="NCBIfam" id="TIGR00229">
    <property type="entry name" value="sensory_box"/>
    <property type="match status" value="2"/>
</dbReference>
<dbReference type="InterPro" id="IPR013655">
    <property type="entry name" value="PAS_fold_3"/>
</dbReference>
<dbReference type="SMART" id="SM00052">
    <property type="entry name" value="EAL"/>
    <property type="match status" value="1"/>
</dbReference>
<dbReference type="InterPro" id="IPR035965">
    <property type="entry name" value="PAS-like_dom_sf"/>
</dbReference>
<feature type="domain" description="EAL" evidence="3">
    <location>
        <begin position="436"/>
        <end position="689"/>
    </location>
</feature>
<dbReference type="InterPro" id="IPR029787">
    <property type="entry name" value="Nucleotide_cyclase"/>
</dbReference>
<feature type="domain" description="PAC" evidence="2">
    <location>
        <begin position="80"/>
        <end position="137"/>
    </location>
</feature>
<evidence type="ECO:0000259" key="4">
    <source>
        <dbReference type="PROSITE" id="PS50887"/>
    </source>
</evidence>
<dbReference type="SMART" id="SM00086">
    <property type="entry name" value="PAC"/>
    <property type="match status" value="2"/>
</dbReference>
<dbReference type="AlphaFoldDB" id="A0A023X0E8"/>
<dbReference type="CDD" id="cd01948">
    <property type="entry name" value="EAL"/>
    <property type="match status" value="1"/>
</dbReference>
<evidence type="ECO:0000259" key="1">
    <source>
        <dbReference type="PROSITE" id="PS50112"/>
    </source>
</evidence>
<dbReference type="NCBIfam" id="TIGR00254">
    <property type="entry name" value="GGDEF"/>
    <property type="match status" value="1"/>
</dbReference>
<dbReference type="InterPro" id="IPR001610">
    <property type="entry name" value="PAC"/>
</dbReference>
<dbReference type="EMBL" id="CP007514">
    <property type="protein sequence ID" value="AHY45671.1"/>
    <property type="molecule type" value="Genomic_DNA"/>
</dbReference>
<keyword evidence="7" id="KW-1185">Reference proteome</keyword>
<dbReference type="Pfam" id="PF08447">
    <property type="entry name" value="PAS_3"/>
    <property type="match status" value="1"/>
</dbReference>
<proteinExistence type="predicted"/>
<dbReference type="InterPro" id="IPR000700">
    <property type="entry name" value="PAS-assoc_C"/>
</dbReference>
<dbReference type="CDD" id="cd01949">
    <property type="entry name" value="GGDEF"/>
    <property type="match status" value="1"/>
</dbReference>
<dbReference type="InterPro" id="IPR001633">
    <property type="entry name" value="EAL_dom"/>
</dbReference>
<dbReference type="Pfam" id="PF00563">
    <property type="entry name" value="EAL"/>
    <property type="match status" value="1"/>
</dbReference>
<dbReference type="InterPro" id="IPR035919">
    <property type="entry name" value="EAL_sf"/>
</dbReference>
<dbReference type="InterPro" id="IPR052155">
    <property type="entry name" value="Biofilm_reg_signaling"/>
</dbReference>
<dbReference type="SMART" id="SM00091">
    <property type="entry name" value="PAS"/>
    <property type="match status" value="2"/>
</dbReference>
<dbReference type="InterPro" id="IPR043128">
    <property type="entry name" value="Rev_trsase/Diguanyl_cyclase"/>
</dbReference>
<dbReference type="Proteomes" id="UP000025229">
    <property type="component" value="Chromosome"/>
</dbReference>
<dbReference type="Pfam" id="PF00989">
    <property type="entry name" value="PAS"/>
    <property type="match status" value="1"/>
</dbReference>
<dbReference type="PROSITE" id="PS50887">
    <property type="entry name" value="GGDEF"/>
    <property type="match status" value="1"/>
</dbReference>
<evidence type="ECO:0000313" key="6">
    <source>
        <dbReference type="EMBL" id="MDX5893085.1"/>
    </source>
</evidence>
<dbReference type="Pfam" id="PF00990">
    <property type="entry name" value="GGDEF"/>
    <property type="match status" value="1"/>
</dbReference>
<dbReference type="InterPro" id="IPR000014">
    <property type="entry name" value="PAS"/>
</dbReference>
<dbReference type="Gene3D" id="3.30.70.270">
    <property type="match status" value="1"/>
</dbReference>
<dbReference type="SMART" id="SM00267">
    <property type="entry name" value="GGDEF"/>
    <property type="match status" value="1"/>
</dbReference>
<organism evidence="5 7">
    <name type="scientific">Rubrobacter radiotolerans</name>
    <name type="common">Arthrobacter radiotolerans</name>
    <dbReference type="NCBI Taxonomy" id="42256"/>
    <lineage>
        <taxon>Bacteria</taxon>
        <taxon>Bacillati</taxon>
        <taxon>Actinomycetota</taxon>
        <taxon>Rubrobacteria</taxon>
        <taxon>Rubrobacterales</taxon>
        <taxon>Rubrobacteraceae</taxon>
        <taxon>Rubrobacter</taxon>
    </lineage>
</organism>
<dbReference type="PROSITE" id="PS50113">
    <property type="entry name" value="PAC"/>
    <property type="match status" value="1"/>
</dbReference>
<dbReference type="GO" id="GO:0006355">
    <property type="term" value="P:regulation of DNA-templated transcription"/>
    <property type="evidence" value="ECO:0007669"/>
    <property type="project" value="InterPro"/>
</dbReference>
<evidence type="ECO:0000313" key="5">
    <source>
        <dbReference type="EMBL" id="AHY45671.1"/>
    </source>
</evidence>
<dbReference type="SUPFAM" id="SSF55073">
    <property type="entry name" value="Nucleotide cyclase"/>
    <property type="match status" value="1"/>
</dbReference>
<dbReference type="PANTHER" id="PTHR44757:SF2">
    <property type="entry name" value="BIOFILM ARCHITECTURE MAINTENANCE PROTEIN MBAA"/>
    <property type="match status" value="1"/>
</dbReference>
<evidence type="ECO:0000313" key="7">
    <source>
        <dbReference type="Proteomes" id="UP000025229"/>
    </source>
</evidence>
<dbReference type="RefSeq" id="WP_084263623.1">
    <property type="nucleotide sequence ID" value="NZ_CP007514.1"/>
</dbReference>
<dbReference type="Gene3D" id="3.20.20.450">
    <property type="entry name" value="EAL domain"/>
    <property type="match status" value="1"/>
</dbReference>
<dbReference type="InterPro" id="IPR000160">
    <property type="entry name" value="GGDEF_dom"/>
</dbReference>
<name>A0A023X0E8_RUBRA</name>
<dbReference type="PROSITE" id="PS50883">
    <property type="entry name" value="EAL"/>
    <property type="match status" value="1"/>
</dbReference>
<dbReference type="eggNOG" id="COG5001">
    <property type="taxonomic scope" value="Bacteria"/>
</dbReference>
<dbReference type="FunFam" id="3.30.70.270:FF:000001">
    <property type="entry name" value="Diguanylate cyclase domain protein"/>
    <property type="match status" value="1"/>
</dbReference>
<dbReference type="PANTHER" id="PTHR44757">
    <property type="entry name" value="DIGUANYLATE CYCLASE DGCP"/>
    <property type="match status" value="1"/>
</dbReference>
<protein>
    <submittedName>
        <fullName evidence="6">EAL domain-containing protein</fullName>
    </submittedName>
    <submittedName>
        <fullName evidence="5">GGDEF: diguanylate cyclase (GGDEF) domain</fullName>
    </submittedName>
</protein>
<dbReference type="SUPFAM" id="SSF55785">
    <property type="entry name" value="PYP-like sensor domain (PAS domain)"/>
    <property type="match status" value="2"/>
</dbReference>
<dbReference type="PATRIC" id="fig|42256.3.peg.393"/>
<dbReference type="HOGENOM" id="CLU_000445_70_20_11"/>
<dbReference type="PROSITE" id="PS50112">
    <property type="entry name" value="PAS"/>
    <property type="match status" value="1"/>
</dbReference>
<sequence>MSAGVVSGIGLEPENVLRSLGEGVVVVDAGLRVVFANPAAERLLLCGSGGLFGRDLRRVLSAGPSAAGEPDSPVRRTILTGKTYRIFREFFTRRDGSALPVEYTSAPLVCKTGTVTGAVVVFRDASDRRRAERLLREREERFRVLFQNSSDVILVSDAGNTLRYASPSSERHLGRRPEHLVGTGTFSHVHPDDLEDLLGATETVLREGGLTPPLETRWRRADGSWLVSEVIGNNLLHEPAVRGVVLSVRDITERKALEAHIAHQAFHDPLTGLPNRALFMDRLDHALRRSRRQGRTVATLFMDLDNFKVVNDSLGHEAGDRLLVEVAGRIAANLREMDTASRLGGDEFTILLEDIEDERTAILVAERVRGSLREPFVLAGREVFVTASLGVALGSGKESPGELLRHADLAVYAAKEQGRDRSVVFTPQMSERAREKLDCANALKGALKRDEFVPLYLPQVSLGSGAVEAVEALLYWDHPERGRLSPAEFIPTAEETGIMTPIGLRFLEEVCARAKTWPASPDGQPVGVCVNLSKVQLRTRSFASDVRRILDATGLDGSRLLVEIPERFLRETSERPTGTLRELKNLGVGLVMDGYGTGGSSLSDLRDLPLDALKLDKTFVAGLVRGETDVVRAIVELAHTLGLKVVAEGVESAHQLAVLRDLGCEGAQGPHISSPLEAEELDRLLASGPRWR</sequence>
<dbReference type="CDD" id="cd00130">
    <property type="entry name" value="PAS"/>
    <property type="match status" value="2"/>
</dbReference>
<reference evidence="6" key="2">
    <citation type="submission" date="2023-11" db="EMBL/GenBank/DDBJ databases">
        <title>MicrobeMod: A computational toolkit for identifying prokaryotic methylation and restriction-modification with nanopore sequencing.</title>
        <authorList>
            <person name="Crits-Christoph A."/>
            <person name="Kang S.C."/>
            <person name="Lee H."/>
            <person name="Ostrov N."/>
        </authorList>
    </citation>
    <scope>NUCLEOTIDE SEQUENCE</scope>
    <source>
        <strain evidence="6">ATCC 51242</strain>
    </source>
</reference>
<feature type="domain" description="GGDEF" evidence="4">
    <location>
        <begin position="295"/>
        <end position="427"/>
    </location>
</feature>
<evidence type="ECO:0000259" key="2">
    <source>
        <dbReference type="PROSITE" id="PS50113"/>
    </source>
</evidence>
<dbReference type="KEGG" id="rrd:RradSPS_0388"/>
<dbReference type="EMBL" id="JAWXXX010000001">
    <property type="protein sequence ID" value="MDX5893085.1"/>
    <property type="molecule type" value="Genomic_DNA"/>
</dbReference>
<evidence type="ECO:0000259" key="3">
    <source>
        <dbReference type="PROSITE" id="PS50883"/>
    </source>
</evidence>
<gene>
    <name evidence="5" type="ORF">RradSPS_0388</name>
    <name evidence="6" type="ORF">SIL72_03475</name>
</gene>
<dbReference type="OrthoDB" id="3304401at2"/>
<dbReference type="SUPFAM" id="SSF141868">
    <property type="entry name" value="EAL domain-like"/>
    <property type="match status" value="1"/>
</dbReference>
<dbReference type="InterPro" id="IPR013767">
    <property type="entry name" value="PAS_fold"/>
</dbReference>
<accession>A0A023X0E8</accession>